<accession>A0A921MTJ6</accession>
<name>A0A921MTJ6_9MICO</name>
<dbReference type="GO" id="GO:0032993">
    <property type="term" value="C:protein-DNA complex"/>
    <property type="evidence" value="ECO:0007669"/>
    <property type="project" value="TreeGrafter"/>
</dbReference>
<dbReference type="GO" id="GO:0003700">
    <property type="term" value="F:DNA-binding transcription factor activity"/>
    <property type="evidence" value="ECO:0007669"/>
    <property type="project" value="InterPro"/>
</dbReference>
<dbReference type="InterPro" id="IPR011991">
    <property type="entry name" value="ArsR-like_HTH"/>
</dbReference>
<dbReference type="PANTHER" id="PTHR30346">
    <property type="entry name" value="TRANSCRIPTIONAL DUAL REGULATOR HCAR-RELATED"/>
    <property type="match status" value="1"/>
</dbReference>
<dbReference type="CDD" id="cd00090">
    <property type="entry name" value="HTH_ARSR"/>
    <property type="match status" value="1"/>
</dbReference>
<comment type="similarity">
    <text evidence="1">Belongs to the LysR transcriptional regulatory family.</text>
</comment>
<evidence type="ECO:0000256" key="3">
    <source>
        <dbReference type="ARBA" id="ARBA00023125"/>
    </source>
</evidence>
<dbReference type="Proteomes" id="UP000742460">
    <property type="component" value="Unassembled WGS sequence"/>
</dbReference>
<feature type="domain" description="HTH lysR-type" evidence="5">
    <location>
        <begin position="2"/>
        <end position="59"/>
    </location>
</feature>
<comment type="caution">
    <text evidence="6">The sequence shown here is derived from an EMBL/GenBank/DDBJ whole genome shotgun (WGS) entry which is preliminary data.</text>
</comment>
<evidence type="ECO:0000313" key="7">
    <source>
        <dbReference type="Proteomes" id="UP000742460"/>
    </source>
</evidence>
<dbReference type="InterPro" id="IPR000847">
    <property type="entry name" value="LysR_HTH_N"/>
</dbReference>
<dbReference type="PROSITE" id="PS50931">
    <property type="entry name" value="HTH_LYSR"/>
    <property type="match status" value="1"/>
</dbReference>
<evidence type="ECO:0000259" key="5">
    <source>
        <dbReference type="PROSITE" id="PS50931"/>
    </source>
</evidence>
<dbReference type="SUPFAM" id="SSF53850">
    <property type="entry name" value="Periplasmic binding protein-like II"/>
    <property type="match status" value="1"/>
</dbReference>
<gene>
    <name evidence="6" type="ORF">K8V81_02260</name>
</gene>
<keyword evidence="3" id="KW-0238">DNA-binding</keyword>
<dbReference type="AlphaFoldDB" id="A0A921MTJ6"/>
<dbReference type="InterPro" id="IPR005119">
    <property type="entry name" value="LysR_subst-bd"/>
</dbReference>
<sequence length="305" mass="32957">MLDPVKLRVLRSVVETESIRASAEALGYTPSAVSQHLSVLGRETGVVLLERTGRGISVTSAARLLAEQAGTALDALASVDRLARELASGRTGSLTFGYMTSVAATWVPVLARDVRRAFPQLSLDLLYRDCSVQETGSRADVVLTDDVTPSFGADWREVDLLEEIYSALVAVTHPLADREEISLTELAELPWVTDDPLDSWWFDRIAASCRAAGFTPPVEVNPSDYPAVTGFVATGDYVSVQPSLIAAETRPDIVAIPLSAPAPTRRVQMRVRRAAETNPAALFLMERIRAITVETAERIPGVTAL</sequence>
<dbReference type="Gene3D" id="1.10.10.10">
    <property type="entry name" value="Winged helix-like DNA-binding domain superfamily/Winged helix DNA-binding domain"/>
    <property type="match status" value="1"/>
</dbReference>
<evidence type="ECO:0000256" key="2">
    <source>
        <dbReference type="ARBA" id="ARBA00023015"/>
    </source>
</evidence>
<dbReference type="Pfam" id="PF00126">
    <property type="entry name" value="HTH_1"/>
    <property type="match status" value="1"/>
</dbReference>
<reference evidence="6" key="1">
    <citation type="journal article" date="2021" name="PeerJ">
        <title>Extensive microbial diversity within the chicken gut microbiome revealed by metagenomics and culture.</title>
        <authorList>
            <person name="Gilroy R."/>
            <person name="Ravi A."/>
            <person name="Getino M."/>
            <person name="Pursley I."/>
            <person name="Horton D.L."/>
            <person name="Alikhan N.F."/>
            <person name="Baker D."/>
            <person name="Gharbi K."/>
            <person name="Hall N."/>
            <person name="Watson M."/>
            <person name="Adriaenssens E.M."/>
            <person name="Foster-Nyarko E."/>
            <person name="Jarju S."/>
            <person name="Secka A."/>
            <person name="Antonio M."/>
            <person name="Oren A."/>
            <person name="Chaudhuri R.R."/>
            <person name="La Ragione R."/>
            <person name="Hildebrand F."/>
            <person name="Pallen M.J."/>
        </authorList>
    </citation>
    <scope>NUCLEOTIDE SEQUENCE</scope>
    <source>
        <strain evidence="6">ChiGjej5B5-22894</strain>
    </source>
</reference>
<dbReference type="GO" id="GO:0003677">
    <property type="term" value="F:DNA binding"/>
    <property type="evidence" value="ECO:0007669"/>
    <property type="project" value="UniProtKB-KW"/>
</dbReference>
<dbReference type="SUPFAM" id="SSF46785">
    <property type="entry name" value="Winged helix' DNA-binding domain"/>
    <property type="match status" value="1"/>
</dbReference>
<keyword evidence="4" id="KW-0804">Transcription</keyword>
<evidence type="ECO:0000256" key="1">
    <source>
        <dbReference type="ARBA" id="ARBA00009437"/>
    </source>
</evidence>
<keyword evidence="2" id="KW-0805">Transcription regulation</keyword>
<evidence type="ECO:0000313" key="6">
    <source>
        <dbReference type="EMBL" id="HJG90528.1"/>
    </source>
</evidence>
<reference evidence="6" key="2">
    <citation type="submission" date="2021-09" db="EMBL/GenBank/DDBJ databases">
        <authorList>
            <person name="Gilroy R."/>
        </authorList>
    </citation>
    <scope>NUCLEOTIDE SEQUENCE</scope>
    <source>
        <strain evidence="6">ChiGjej5B5-22894</strain>
    </source>
</reference>
<organism evidence="6 7">
    <name type="scientific">Brachybacterium massiliense</name>
    <dbReference type="NCBI Taxonomy" id="1755098"/>
    <lineage>
        <taxon>Bacteria</taxon>
        <taxon>Bacillati</taxon>
        <taxon>Actinomycetota</taxon>
        <taxon>Actinomycetes</taxon>
        <taxon>Micrococcales</taxon>
        <taxon>Dermabacteraceae</taxon>
        <taxon>Brachybacterium</taxon>
    </lineage>
</organism>
<proteinExistence type="inferred from homology"/>
<dbReference type="InterPro" id="IPR036388">
    <property type="entry name" value="WH-like_DNA-bd_sf"/>
</dbReference>
<dbReference type="Pfam" id="PF03466">
    <property type="entry name" value="LysR_substrate"/>
    <property type="match status" value="1"/>
</dbReference>
<dbReference type="Gene3D" id="3.40.190.10">
    <property type="entry name" value="Periplasmic binding protein-like II"/>
    <property type="match status" value="2"/>
</dbReference>
<evidence type="ECO:0000256" key="4">
    <source>
        <dbReference type="ARBA" id="ARBA00023163"/>
    </source>
</evidence>
<dbReference type="EMBL" id="DYUE01000061">
    <property type="protein sequence ID" value="HJG90528.1"/>
    <property type="molecule type" value="Genomic_DNA"/>
</dbReference>
<protein>
    <submittedName>
        <fullName evidence="6">LysR family transcriptional regulator</fullName>
    </submittedName>
</protein>
<dbReference type="PANTHER" id="PTHR30346:SF29">
    <property type="entry name" value="LYSR SUBSTRATE-BINDING"/>
    <property type="match status" value="1"/>
</dbReference>
<dbReference type="InterPro" id="IPR036390">
    <property type="entry name" value="WH_DNA-bd_sf"/>
</dbReference>